<reference evidence="1 2" key="1">
    <citation type="submission" date="2020-02" db="EMBL/GenBank/DDBJ databases">
        <title>Genome analysis of Thermosulfuriphilus ammonigenes ST65T, an anaerobic thermophilic chemolithoautotrophic bacterium isolated from a deep-sea hydrothermal vent.</title>
        <authorList>
            <person name="Slobodkina G."/>
            <person name="Allioux M."/>
            <person name="Merkel A."/>
            <person name="Alain K."/>
            <person name="Jebbar M."/>
            <person name="Slobodkin A."/>
        </authorList>
    </citation>
    <scope>NUCLEOTIDE SEQUENCE [LARGE SCALE GENOMIC DNA]</scope>
    <source>
        <strain evidence="1 2">ST65</strain>
    </source>
</reference>
<sequence length="135" mass="15460">MNILNNHIQHVIRTYGRQMGSGFRALRRTDSTPKLDLVTITPEGKRRQLLDRLTSQIMERLLKGGNELPPEALKEVAVQEGLDVVSGKVKDGKFVFRLYHPEQGEVIKELDLEQMAEVAKKIADRQLKELEEKEL</sequence>
<dbReference type="NCBIfam" id="NF041863">
    <property type="entry name" value="DVU0524_fam"/>
    <property type="match status" value="1"/>
</dbReference>
<name>A0A6G7PU09_9BACT</name>
<organism evidence="1 2">
    <name type="scientific">Thermosulfuriphilus ammonigenes</name>
    <dbReference type="NCBI Taxonomy" id="1936021"/>
    <lineage>
        <taxon>Bacteria</taxon>
        <taxon>Pseudomonadati</taxon>
        <taxon>Thermodesulfobacteriota</taxon>
        <taxon>Thermodesulfobacteria</taxon>
        <taxon>Thermodesulfobacteriales</taxon>
        <taxon>Thermodesulfobacteriaceae</taxon>
        <taxon>Thermosulfuriphilus</taxon>
    </lineage>
</organism>
<proteinExistence type="predicted"/>
<protein>
    <submittedName>
        <fullName evidence="1">Uncharacterized protein</fullName>
    </submittedName>
</protein>
<accession>A0A6G7PU09</accession>
<gene>
    <name evidence="1" type="ORF">G4V39_01610</name>
</gene>
<evidence type="ECO:0000313" key="1">
    <source>
        <dbReference type="EMBL" id="QIJ71046.1"/>
    </source>
</evidence>
<dbReference type="AlphaFoldDB" id="A0A6G7PU09"/>
<dbReference type="RefSeq" id="WP_166031268.1">
    <property type="nucleotide sequence ID" value="NZ_CP048877.1"/>
</dbReference>
<keyword evidence="2" id="KW-1185">Reference proteome</keyword>
<dbReference type="InterPro" id="IPR049840">
    <property type="entry name" value="DVU0524-like"/>
</dbReference>
<dbReference type="KEGG" id="tav:G4V39_01610"/>
<dbReference type="EMBL" id="CP048877">
    <property type="protein sequence ID" value="QIJ71046.1"/>
    <property type="molecule type" value="Genomic_DNA"/>
</dbReference>
<dbReference type="Proteomes" id="UP000502179">
    <property type="component" value="Chromosome"/>
</dbReference>
<evidence type="ECO:0000313" key="2">
    <source>
        <dbReference type="Proteomes" id="UP000502179"/>
    </source>
</evidence>